<dbReference type="PATRIC" id="fig|1354264.4.peg.3476"/>
<organism evidence="2 3">
    <name type="scientific">Kluyvera georgiana ATCC 51603</name>
    <dbReference type="NCBI Taxonomy" id="1354264"/>
    <lineage>
        <taxon>Bacteria</taxon>
        <taxon>Pseudomonadati</taxon>
        <taxon>Pseudomonadota</taxon>
        <taxon>Gammaproteobacteria</taxon>
        <taxon>Enterobacterales</taxon>
        <taxon>Enterobacteriaceae</taxon>
        <taxon>Kluyvera</taxon>
    </lineage>
</organism>
<dbReference type="PANTHER" id="PTHR33886">
    <property type="entry name" value="UNSATURATED RHAMNOGALACTURONAN HYDROLASE (EUROFUNG)"/>
    <property type="match status" value="1"/>
</dbReference>
<dbReference type="Pfam" id="PF07470">
    <property type="entry name" value="Glyco_hydro_88"/>
    <property type="match status" value="1"/>
</dbReference>
<comment type="caution">
    <text evidence="2">The sequence shown here is derived from an EMBL/GenBank/DDBJ whole genome shotgun (WGS) entry which is preliminary data.</text>
</comment>
<dbReference type="PANTHER" id="PTHR33886:SF8">
    <property type="entry name" value="UNSATURATED RHAMNOGALACTURONAN HYDROLASE (EUROFUNG)"/>
    <property type="match status" value="1"/>
</dbReference>
<dbReference type="GO" id="GO:0016787">
    <property type="term" value="F:hydrolase activity"/>
    <property type="evidence" value="ECO:0007669"/>
    <property type="project" value="UniProtKB-KW"/>
</dbReference>
<reference evidence="2 3" key="1">
    <citation type="submission" date="2016-04" db="EMBL/GenBank/DDBJ databases">
        <title>ATOL: Assembling a taxonomically balanced genome-scale reconstruction of the evolutionary history of the Enterobacteriaceae.</title>
        <authorList>
            <person name="Plunkett G.III."/>
            <person name="Neeno-Eckwall E.C."/>
            <person name="Glasner J.D."/>
            <person name="Perna N.T."/>
        </authorList>
    </citation>
    <scope>NUCLEOTIDE SEQUENCE [LARGE SCALE GENOMIC DNA]</scope>
    <source>
        <strain evidence="2 3">ATCC 51603</strain>
    </source>
</reference>
<evidence type="ECO:0000313" key="2">
    <source>
        <dbReference type="EMBL" id="OAT49884.1"/>
    </source>
</evidence>
<dbReference type="EMBL" id="LXEU01000067">
    <property type="protein sequence ID" value="OAT49884.1"/>
    <property type="molecule type" value="Genomic_DNA"/>
</dbReference>
<dbReference type="Gene3D" id="1.50.10.10">
    <property type="match status" value="1"/>
</dbReference>
<dbReference type="Proteomes" id="UP000078386">
    <property type="component" value="Unassembled WGS sequence"/>
</dbReference>
<dbReference type="SUPFAM" id="SSF48208">
    <property type="entry name" value="Six-hairpin glycosidases"/>
    <property type="match status" value="1"/>
</dbReference>
<dbReference type="InterPro" id="IPR012341">
    <property type="entry name" value="6hp_glycosidase-like_sf"/>
</dbReference>
<dbReference type="InterPro" id="IPR008928">
    <property type="entry name" value="6-hairpin_glycosidase_sf"/>
</dbReference>
<sequence>MSQLLKESILSKLDTLFNEVIVVRTDDAELKKQKVIASDLSIENWDWSQGVGIYGIWRLYQITREPRYLDYLKGWFSRRMAEGLPEKNINRMAPMLTATCMAAELGETGWLADIAEYADWIDTRLLRTQENGYTHCTSDHLNEEQLWVDTLFMSGLFHARASQLLNKPHYMDDVAYQFLLHIKYLVDRRSGLWMHGWSFIERNNYGAALWGRGNGWAAVGSVDFLEMANADTANTRFIREAFLRQMQAAVHYQHNNGMWSTLIDHPESYQEASGTAGLTYALLKGARLGLLDNRCRDAGWAGIRALIARINDQGEVADVSAGTSVGRDLQHYLDIRVRQRAYGQSLAMLALGEALAHLNG</sequence>
<protein>
    <submittedName>
        <fullName evidence="2">Rhamnogalacturonides degradation protein</fullName>
    </submittedName>
</protein>
<accession>A0A1B7JQA5</accession>
<dbReference type="RefSeq" id="WP_064547103.1">
    <property type="nucleotide sequence ID" value="NZ_LXEU01000067.1"/>
</dbReference>
<gene>
    <name evidence="2" type="ORF">M989_03340</name>
</gene>
<keyword evidence="3" id="KW-1185">Reference proteome</keyword>
<evidence type="ECO:0000256" key="1">
    <source>
        <dbReference type="ARBA" id="ARBA00022801"/>
    </source>
</evidence>
<dbReference type="AlphaFoldDB" id="A0A1B7JQA5"/>
<dbReference type="InterPro" id="IPR052043">
    <property type="entry name" value="PolySaccharide_Degr_Enz"/>
</dbReference>
<dbReference type="GO" id="GO:0005975">
    <property type="term" value="P:carbohydrate metabolic process"/>
    <property type="evidence" value="ECO:0007669"/>
    <property type="project" value="InterPro"/>
</dbReference>
<evidence type="ECO:0000313" key="3">
    <source>
        <dbReference type="Proteomes" id="UP000078386"/>
    </source>
</evidence>
<keyword evidence="1" id="KW-0378">Hydrolase</keyword>
<name>A0A1B7JQA5_9ENTR</name>
<proteinExistence type="predicted"/>
<dbReference type="InterPro" id="IPR010905">
    <property type="entry name" value="Glyco_hydro_88"/>
</dbReference>